<dbReference type="PROSITE" id="PS00622">
    <property type="entry name" value="HTH_LUXR_1"/>
    <property type="match status" value="1"/>
</dbReference>
<dbReference type="Pfam" id="PF00196">
    <property type="entry name" value="GerE"/>
    <property type="match status" value="1"/>
</dbReference>
<dbReference type="AlphaFoldDB" id="D3PWG9"/>
<reference evidence="5 6" key="1">
    <citation type="journal article" date="2009" name="Stand. Genomic Sci.">
        <title>Complete genome sequence of Stackebrandtia nassauensis type strain (LLR-40K-21).</title>
        <authorList>
            <person name="Munk C."/>
            <person name="Lapidus A."/>
            <person name="Copeland A."/>
            <person name="Jando M."/>
            <person name="Mayilraj S."/>
            <person name="Glavina Del Rio T."/>
            <person name="Nolan M."/>
            <person name="Chen F."/>
            <person name="Lucas S."/>
            <person name="Tice H."/>
            <person name="Cheng J.F."/>
            <person name="Han C."/>
            <person name="Detter J.C."/>
            <person name="Bruce D."/>
            <person name="Goodwin L."/>
            <person name="Chain P."/>
            <person name="Pitluck S."/>
            <person name="Goker M."/>
            <person name="Ovchinikova G."/>
            <person name="Pati A."/>
            <person name="Ivanova N."/>
            <person name="Mavromatis K."/>
            <person name="Chen A."/>
            <person name="Palaniappan K."/>
            <person name="Land M."/>
            <person name="Hauser L."/>
            <person name="Chang Y.J."/>
            <person name="Jeffries C.D."/>
            <person name="Bristow J."/>
            <person name="Eisen J.A."/>
            <person name="Markowitz V."/>
            <person name="Hugenholtz P."/>
            <person name="Kyrpides N.C."/>
            <person name="Klenk H.P."/>
        </authorList>
    </citation>
    <scope>NUCLEOTIDE SEQUENCE [LARGE SCALE GENOMIC DNA]</scope>
    <source>
        <strain evidence="6">DSM 44728 / CIP 108903 / NRRL B-16338 / NBRC 102104 / LLR-40K-21</strain>
    </source>
</reference>
<dbReference type="PRINTS" id="PR00038">
    <property type="entry name" value="HTHLUXR"/>
</dbReference>
<organism evidence="5 6">
    <name type="scientific">Stackebrandtia nassauensis (strain DSM 44728 / CIP 108903 / NRRL B-16338 / NBRC 102104 / LLR-40K-21)</name>
    <dbReference type="NCBI Taxonomy" id="446470"/>
    <lineage>
        <taxon>Bacteria</taxon>
        <taxon>Bacillati</taxon>
        <taxon>Actinomycetota</taxon>
        <taxon>Actinomycetes</taxon>
        <taxon>Glycomycetales</taxon>
        <taxon>Glycomycetaceae</taxon>
        <taxon>Stackebrandtia</taxon>
    </lineage>
</organism>
<dbReference type="PANTHER" id="PTHR44688:SF16">
    <property type="entry name" value="DNA-BINDING TRANSCRIPTIONAL ACTIVATOR DEVR_DOSR"/>
    <property type="match status" value="1"/>
</dbReference>
<dbReference type="EMBL" id="CP001778">
    <property type="protein sequence ID" value="ADD43191.1"/>
    <property type="molecule type" value="Genomic_DNA"/>
</dbReference>
<sequence>MSVDELGELISGRIGAVVPHDGYMLFGLDPVTGVGCFHTRRHGYRDEAARRFLRAYLMDGADGVPCPFLTALGSRVVVLTAGSPESQRSARLPEVVAEGFGSEMRIGLTWGGVTWGGLVLTRELGSRPFSGDEATHAECLAAPLGATVRQFVTGRGLRPSRHALLPGVVVLGADDTITMSTKAGLEWLGTLGPDCAFGDSARLGGALWTIAEQARLDQSRAVTRVPTRDGWVNVHAQLLEGAGREVVVTVQSATATTLLPAVVAWYGLTPRETMVAALALEGLAYKQIARRLDMSPYTVNDHFKAIYRKTGVTGRDEFAAGLLA</sequence>
<dbReference type="PANTHER" id="PTHR44688">
    <property type="entry name" value="DNA-BINDING TRANSCRIPTIONAL ACTIVATOR DEVR_DOSR"/>
    <property type="match status" value="1"/>
</dbReference>
<accession>D3PWG9</accession>
<dbReference type="CDD" id="cd06170">
    <property type="entry name" value="LuxR_C_like"/>
    <property type="match status" value="1"/>
</dbReference>
<evidence type="ECO:0000313" key="5">
    <source>
        <dbReference type="EMBL" id="ADD43191.1"/>
    </source>
</evidence>
<dbReference type="InterPro" id="IPR036388">
    <property type="entry name" value="WH-like_DNA-bd_sf"/>
</dbReference>
<dbReference type="OrthoDB" id="9815744at2"/>
<dbReference type="GO" id="GO:0003677">
    <property type="term" value="F:DNA binding"/>
    <property type="evidence" value="ECO:0007669"/>
    <property type="project" value="UniProtKB-KW"/>
</dbReference>
<keyword evidence="2" id="KW-0238">DNA-binding</keyword>
<dbReference type="SMART" id="SM00421">
    <property type="entry name" value="HTH_LUXR"/>
    <property type="match status" value="1"/>
</dbReference>
<keyword evidence="1" id="KW-0805">Transcription regulation</keyword>
<evidence type="ECO:0000256" key="3">
    <source>
        <dbReference type="ARBA" id="ARBA00023163"/>
    </source>
</evidence>
<protein>
    <submittedName>
        <fullName evidence="5">Transcriptional regulator, LuxR family</fullName>
    </submittedName>
</protein>
<feature type="domain" description="HTH luxR-type" evidence="4">
    <location>
        <begin position="261"/>
        <end position="324"/>
    </location>
</feature>
<gene>
    <name evidence="5" type="ordered locus">Snas_3529</name>
</gene>
<name>D3PWG9_STANL</name>
<dbReference type="RefSeq" id="WP_013018762.1">
    <property type="nucleotide sequence ID" value="NC_013947.1"/>
</dbReference>
<proteinExistence type="predicted"/>
<dbReference type="KEGG" id="sna:Snas_3529"/>
<dbReference type="GO" id="GO:0006355">
    <property type="term" value="P:regulation of DNA-templated transcription"/>
    <property type="evidence" value="ECO:0007669"/>
    <property type="project" value="InterPro"/>
</dbReference>
<keyword evidence="3" id="KW-0804">Transcription</keyword>
<dbReference type="InterPro" id="IPR000792">
    <property type="entry name" value="Tscrpt_reg_LuxR_C"/>
</dbReference>
<dbReference type="PROSITE" id="PS50043">
    <property type="entry name" value="HTH_LUXR_2"/>
    <property type="match status" value="1"/>
</dbReference>
<dbReference type="HOGENOM" id="CLU_061962_0_0_11"/>
<evidence type="ECO:0000256" key="2">
    <source>
        <dbReference type="ARBA" id="ARBA00023125"/>
    </source>
</evidence>
<dbReference type="InterPro" id="IPR016032">
    <property type="entry name" value="Sig_transdc_resp-reg_C-effctor"/>
</dbReference>
<dbReference type="SUPFAM" id="SSF46894">
    <property type="entry name" value="C-terminal effector domain of the bipartite response regulators"/>
    <property type="match status" value="1"/>
</dbReference>
<evidence type="ECO:0000259" key="4">
    <source>
        <dbReference type="PROSITE" id="PS50043"/>
    </source>
</evidence>
<evidence type="ECO:0000313" key="6">
    <source>
        <dbReference type="Proteomes" id="UP000000844"/>
    </source>
</evidence>
<dbReference type="Proteomes" id="UP000000844">
    <property type="component" value="Chromosome"/>
</dbReference>
<dbReference type="eggNOG" id="COG2771">
    <property type="taxonomic scope" value="Bacteria"/>
</dbReference>
<evidence type="ECO:0000256" key="1">
    <source>
        <dbReference type="ARBA" id="ARBA00023015"/>
    </source>
</evidence>
<dbReference type="Gene3D" id="1.10.10.10">
    <property type="entry name" value="Winged helix-like DNA-binding domain superfamily/Winged helix DNA-binding domain"/>
    <property type="match status" value="1"/>
</dbReference>
<dbReference type="STRING" id="446470.Snas_3529"/>
<keyword evidence="6" id="KW-1185">Reference proteome</keyword>